<dbReference type="Proteomes" id="UP001157440">
    <property type="component" value="Unassembled WGS sequence"/>
</dbReference>
<accession>A0AA37TDX8</accession>
<sequence>MSYQAPAKLLPLRLSVWIDIRQVANRNGFPKGSDKLDFSEGWYLLRSTETPLQVDVAACEDGGPWVVSFSDPRIDAAILPGTNYIGPMPGQIGRMVSSLAELGDALSRIYHLATAELAPTAYQEFLDATHTMPATTEVERLAIVRTAQGIFRRHLDRYWNQACAITGMRDRDLLRASHIKPWADSNAYERVDVYNGLLLSALWDAAFDQGLISFSDEGKLFVSSRLSERAIDALTGGRTITLPLSDGHAPYLRDHRSRHGFSDDHG</sequence>
<name>A0AA37TDX8_9HYPH</name>
<evidence type="ECO:0000259" key="1">
    <source>
        <dbReference type="Pfam" id="PF13391"/>
    </source>
</evidence>
<dbReference type="Pfam" id="PF13391">
    <property type="entry name" value="HNH_2"/>
    <property type="match status" value="1"/>
</dbReference>
<evidence type="ECO:0000313" key="3">
    <source>
        <dbReference type="Proteomes" id="UP001157440"/>
    </source>
</evidence>
<dbReference type="AlphaFoldDB" id="A0AA37TDX8"/>
<dbReference type="InterPro" id="IPR003615">
    <property type="entry name" value="HNH_nuc"/>
</dbReference>
<keyword evidence="3" id="KW-1185">Reference proteome</keyword>
<reference evidence="3" key="1">
    <citation type="journal article" date="2019" name="Int. J. Syst. Evol. Microbiol.">
        <title>The Global Catalogue of Microorganisms (GCM) 10K type strain sequencing project: providing services to taxonomists for standard genome sequencing and annotation.</title>
        <authorList>
            <consortium name="The Broad Institute Genomics Platform"/>
            <consortium name="The Broad Institute Genome Sequencing Center for Infectious Disease"/>
            <person name="Wu L."/>
            <person name="Ma J."/>
        </authorList>
    </citation>
    <scope>NUCLEOTIDE SEQUENCE [LARGE SCALE GENOMIC DNA]</scope>
    <source>
        <strain evidence="3">NBRC 103632</strain>
    </source>
</reference>
<comment type="caution">
    <text evidence="2">The sequence shown here is derived from an EMBL/GenBank/DDBJ whole genome shotgun (WGS) entry which is preliminary data.</text>
</comment>
<proteinExistence type="predicted"/>
<evidence type="ECO:0000313" key="2">
    <source>
        <dbReference type="EMBL" id="GLS69945.1"/>
    </source>
</evidence>
<gene>
    <name evidence="2" type="ORF">GCM10007890_19580</name>
</gene>
<organism evidence="2 3">
    <name type="scientific">Methylobacterium tardum</name>
    <dbReference type="NCBI Taxonomy" id="374432"/>
    <lineage>
        <taxon>Bacteria</taxon>
        <taxon>Pseudomonadati</taxon>
        <taxon>Pseudomonadota</taxon>
        <taxon>Alphaproteobacteria</taxon>
        <taxon>Hyphomicrobiales</taxon>
        <taxon>Methylobacteriaceae</taxon>
        <taxon>Methylobacterium</taxon>
    </lineage>
</organism>
<dbReference type="EMBL" id="BSPL01000013">
    <property type="protein sequence ID" value="GLS69945.1"/>
    <property type="molecule type" value="Genomic_DNA"/>
</dbReference>
<protein>
    <recommendedName>
        <fullName evidence="1">HNH nuclease domain-containing protein</fullName>
    </recommendedName>
</protein>
<feature type="domain" description="HNH nuclease" evidence="1">
    <location>
        <begin position="163"/>
        <end position="214"/>
    </location>
</feature>
<dbReference type="RefSeq" id="WP_238197255.1">
    <property type="nucleotide sequence ID" value="NZ_BPQZ01000017.1"/>
</dbReference>